<organism evidence="4 5">
    <name type="scientific">Thalassotalea marina</name>
    <dbReference type="NCBI Taxonomy" id="1673741"/>
    <lineage>
        <taxon>Bacteria</taxon>
        <taxon>Pseudomonadati</taxon>
        <taxon>Pseudomonadota</taxon>
        <taxon>Gammaproteobacteria</taxon>
        <taxon>Alteromonadales</taxon>
        <taxon>Colwelliaceae</taxon>
        <taxon>Thalassotalea</taxon>
    </lineage>
</organism>
<dbReference type="InterPro" id="IPR044060">
    <property type="entry name" value="Bacterial_rp_domain"/>
</dbReference>
<dbReference type="SMART" id="SM00365">
    <property type="entry name" value="LRR_SD22"/>
    <property type="match status" value="4"/>
</dbReference>
<dbReference type="PROSITE" id="PS51257">
    <property type="entry name" value="PROKAR_LIPOPROTEIN"/>
    <property type="match status" value="1"/>
</dbReference>
<dbReference type="PROSITE" id="PS51450">
    <property type="entry name" value="LRR"/>
    <property type="match status" value="2"/>
</dbReference>
<gene>
    <name evidence="4" type="ORF">GCM10017161_23860</name>
</gene>
<feature type="domain" description="Bacterial repeat" evidence="3">
    <location>
        <begin position="41"/>
        <end position="115"/>
    </location>
</feature>
<dbReference type="SUPFAM" id="SSF52058">
    <property type="entry name" value="L domain-like"/>
    <property type="match status" value="1"/>
</dbReference>
<comment type="caution">
    <text evidence="4">The sequence shown here is derived from an EMBL/GenBank/DDBJ whole genome shotgun (WGS) entry which is preliminary data.</text>
</comment>
<dbReference type="PANTHER" id="PTHR47566:SF1">
    <property type="entry name" value="PROTEIN NUD1"/>
    <property type="match status" value="1"/>
</dbReference>
<dbReference type="InterPro" id="IPR001611">
    <property type="entry name" value="Leu-rich_rpt"/>
</dbReference>
<dbReference type="InterPro" id="IPR052574">
    <property type="entry name" value="CDIRP"/>
</dbReference>
<reference evidence="4" key="1">
    <citation type="journal article" date="2014" name="Int. J. Syst. Evol. Microbiol.">
        <title>Complete genome sequence of Corynebacterium casei LMG S-19264T (=DSM 44701T), isolated from a smear-ripened cheese.</title>
        <authorList>
            <consortium name="US DOE Joint Genome Institute (JGI-PGF)"/>
            <person name="Walter F."/>
            <person name="Albersmeier A."/>
            <person name="Kalinowski J."/>
            <person name="Ruckert C."/>
        </authorList>
    </citation>
    <scope>NUCLEOTIDE SEQUENCE</scope>
    <source>
        <strain evidence="4">KCTC 42731</strain>
    </source>
</reference>
<name>A0A919EMB5_9GAMM</name>
<evidence type="ECO:0000256" key="2">
    <source>
        <dbReference type="ARBA" id="ARBA00022737"/>
    </source>
</evidence>
<dbReference type="InterPro" id="IPR032675">
    <property type="entry name" value="LRR_dom_sf"/>
</dbReference>
<keyword evidence="2" id="KW-0677">Repeat</keyword>
<dbReference type="EMBL" id="BNCK01000005">
    <property type="protein sequence ID" value="GHF94799.1"/>
    <property type="molecule type" value="Genomic_DNA"/>
</dbReference>
<dbReference type="AlphaFoldDB" id="A0A919EMB5"/>
<evidence type="ECO:0000313" key="4">
    <source>
        <dbReference type="EMBL" id="GHF94799.1"/>
    </source>
</evidence>
<evidence type="ECO:0000313" key="5">
    <source>
        <dbReference type="Proteomes" id="UP000623842"/>
    </source>
</evidence>
<protein>
    <recommendedName>
        <fullName evidence="3">Bacterial repeat domain-containing protein</fullName>
    </recommendedName>
</protein>
<proteinExistence type="predicted"/>
<keyword evidence="1" id="KW-0433">Leucine-rich repeat</keyword>
<keyword evidence="5" id="KW-1185">Reference proteome</keyword>
<dbReference type="Proteomes" id="UP000623842">
    <property type="component" value="Unassembled WGS sequence"/>
</dbReference>
<dbReference type="Pfam" id="PF18998">
    <property type="entry name" value="Flg_new_2"/>
    <property type="match status" value="1"/>
</dbReference>
<dbReference type="PANTHER" id="PTHR47566">
    <property type="match status" value="1"/>
</dbReference>
<reference evidence="4" key="2">
    <citation type="submission" date="2020-09" db="EMBL/GenBank/DDBJ databases">
        <authorList>
            <person name="Sun Q."/>
            <person name="Kim S."/>
        </authorList>
    </citation>
    <scope>NUCLEOTIDE SEQUENCE</scope>
    <source>
        <strain evidence="4">KCTC 42731</strain>
    </source>
</reference>
<dbReference type="Gene3D" id="3.80.10.10">
    <property type="entry name" value="Ribonuclease Inhibitor"/>
    <property type="match status" value="2"/>
</dbReference>
<accession>A0A919EMB5</accession>
<evidence type="ECO:0000256" key="1">
    <source>
        <dbReference type="ARBA" id="ARBA00022614"/>
    </source>
</evidence>
<dbReference type="GO" id="GO:0035591">
    <property type="term" value="F:signaling adaptor activity"/>
    <property type="evidence" value="ECO:0007669"/>
    <property type="project" value="TreeGrafter"/>
</dbReference>
<evidence type="ECO:0000259" key="3">
    <source>
        <dbReference type="Pfam" id="PF18998"/>
    </source>
</evidence>
<sequence>MNKQGIFSVSLLSIFLLGCGGGGGGSTKSPSVSPEPAKFSTTIKVSGSGTVTANQQSYLNGETATFTVTPNEGHILTSLTGCGVTLDYDHEFSPSSFTIDSSPFEKSCELSATFTERVKLADIFVSNELRACAINNNFTEGENDKVYADEVVIVSCYDKDIADTSGIEHLVKLEVLRLDRTGILQLNVTNNKRLLNLSVRENQLTQLDVSKNPWLTKIDADFNDIGELDISNNQHLNYLYLYSNQLSSIDLSQNSKLIQLNIGANREIKAIDLSQQSDLESLNVSVMLLTELDLSHNPLLEDLNAEFNQLSRIDLSNNLAIDTLTIGGNPAMTDLDVSMLTHLEQLMISSNITNIGNISHLDLSQNLKLWRIWAEHQSIQQLDLSHNTELRELDMRNNQLSSIDLTFLPKLRWLDLRINSLTTLDLTANTQLTDVWYDNDVVCVGSKC</sequence>